<feature type="region of interest" description="Disordered" evidence="1">
    <location>
        <begin position="201"/>
        <end position="363"/>
    </location>
</feature>
<name>A0A1B9HWV9_9TREE</name>
<dbReference type="GeneID" id="30175030"/>
<dbReference type="KEGG" id="kpin:30175030"/>
<reference evidence="2" key="3">
    <citation type="submission" date="2016-07" db="EMBL/GenBank/DDBJ databases">
        <title>Evolution of pathogenesis and genome organization in the Tremellales.</title>
        <authorList>
            <person name="Cuomo C."/>
            <person name="Litvintseva A."/>
            <person name="Heitman J."/>
            <person name="Chen Y."/>
            <person name="Sun S."/>
            <person name="Springer D."/>
            <person name="Dromer F."/>
            <person name="Young S."/>
            <person name="Zeng Q."/>
            <person name="Chapman S."/>
            <person name="Gujja S."/>
            <person name="Saif S."/>
            <person name="Birren B."/>
        </authorList>
    </citation>
    <scope>NUCLEOTIDE SEQUENCE</scope>
    <source>
        <strain evidence="2">CBS 10737</strain>
    </source>
</reference>
<gene>
    <name evidence="2" type="ORF">I206_06661</name>
    <name evidence="3" type="ORF">I206_101370</name>
</gene>
<feature type="compositionally biased region" description="Low complexity" evidence="1">
    <location>
        <begin position="298"/>
        <end position="311"/>
    </location>
</feature>
<reference evidence="3" key="4">
    <citation type="submission" date="2024-02" db="EMBL/GenBank/DDBJ databases">
        <title>Comparative genomics of Cryptococcus and Kwoniella reveals pathogenesis evolution and contrasting modes of karyotype evolution via chromosome fusion or intercentromeric recombination.</title>
        <authorList>
            <person name="Coelho M.A."/>
            <person name="David-Palma M."/>
            <person name="Shea T."/>
            <person name="Bowers K."/>
            <person name="McGinley-Smith S."/>
            <person name="Mohammad A.W."/>
            <person name="Gnirke A."/>
            <person name="Yurkov A.M."/>
            <person name="Nowrousian M."/>
            <person name="Sun S."/>
            <person name="Cuomo C.A."/>
            <person name="Heitman J."/>
        </authorList>
    </citation>
    <scope>NUCLEOTIDE SEQUENCE</scope>
    <source>
        <strain evidence="3">CBS 10737</strain>
    </source>
</reference>
<reference evidence="2" key="1">
    <citation type="submission" date="2013-07" db="EMBL/GenBank/DDBJ databases">
        <title>The Genome Sequence of Cryptococcus pinus CBS10737.</title>
        <authorList>
            <consortium name="The Broad Institute Genome Sequencing Platform"/>
            <person name="Cuomo C."/>
            <person name="Litvintseva A."/>
            <person name="Chen Y."/>
            <person name="Heitman J."/>
            <person name="Sun S."/>
            <person name="Springer D."/>
            <person name="Dromer F."/>
            <person name="Young S.K."/>
            <person name="Zeng Q."/>
            <person name="Gargeya S."/>
            <person name="Fitzgerald M."/>
            <person name="Abouelleil A."/>
            <person name="Alvarado L."/>
            <person name="Berlin A.M."/>
            <person name="Chapman S.B."/>
            <person name="Dewar J."/>
            <person name="Goldberg J."/>
            <person name="Griggs A."/>
            <person name="Gujja S."/>
            <person name="Hansen M."/>
            <person name="Howarth C."/>
            <person name="Imamovic A."/>
            <person name="Larimer J."/>
            <person name="McCowan C."/>
            <person name="Murphy C."/>
            <person name="Pearson M."/>
            <person name="Priest M."/>
            <person name="Roberts A."/>
            <person name="Saif S."/>
            <person name="Shea T."/>
            <person name="Sykes S."/>
            <person name="Wortman J."/>
            <person name="Nusbaum C."/>
            <person name="Birren B."/>
        </authorList>
    </citation>
    <scope>NUCLEOTIDE SEQUENCE [LARGE SCALE GENOMIC DNA]</scope>
    <source>
        <strain evidence="2">CBS 10737</strain>
    </source>
</reference>
<evidence type="ECO:0000256" key="1">
    <source>
        <dbReference type="SAM" id="MobiDB-lite"/>
    </source>
</evidence>
<dbReference type="RefSeq" id="XP_019008973.1">
    <property type="nucleotide sequence ID" value="XM_019158360.1"/>
</dbReference>
<protein>
    <submittedName>
        <fullName evidence="2">Uncharacterized protein</fullName>
    </submittedName>
</protein>
<evidence type="ECO:0000313" key="3">
    <source>
        <dbReference type="EMBL" id="WWC67462.1"/>
    </source>
</evidence>
<dbReference type="EMBL" id="CP144520">
    <property type="protein sequence ID" value="WWC67462.1"/>
    <property type="molecule type" value="Genomic_DNA"/>
</dbReference>
<reference evidence="3" key="2">
    <citation type="submission" date="2013-07" db="EMBL/GenBank/DDBJ databases">
        <authorList>
            <consortium name="The Broad Institute Genome Sequencing Platform"/>
            <person name="Cuomo C."/>
            <person name="Litvintseva A."/>
            <person name="Chen Y."/>
            <person name="Heitman J."/>
            <person name="Sun S."/>
            <person name="Springer D."/>
            <person name="Dromer F."/>
            <person name="Young S.K."/>
            <person name="Zeng Q."/>
            <person name="Gargeya S."/>
            <person name="Fitzgerald M."/>
            <person name="Abouelleil A."/>
            <person name="Alvarado L."/>
            <person name="Berlin A.M."/>
            <person name="Chapman S.B."/>
            <person name="Dewar J."/>
            <person name="Goldberg J."/>
            <person name="Griggs A."/>
            <person name="Gujja S."/>
            <person name="Hansen M."/>
            <person name="Howarth C."/>
            <person name="Imamovic A."/>
            <person name="Larimer J."/>
            <person name="McCowan C."/>
            <person name="Murphy C."/>
            <person name="Pearson M."/>
            <person name="Priest M."/>
            <person name="Roberts A."/>
            <person name="Saif S."/>
            <person name="Shea T."/>
            <person name="Sykes S."/>
            <person name="Wortman J."/>
            <person name="Nusbaum C."/>
            <person name="Birren B."/>
        </authorList>
    </citation>
    <scope>NUCLEOTIDE SEQUENCE</scope>
    <source>
        <strain evidence="3">CBS 10737</strain>
    </source>
</reference>
<dbReference type="OrthoDB" id="2564800at2759"/>
<feature type="compositionally biased region" description="Basic and acidic residues" evidence="1">
    <location>
        <begin position="238"/>
        <end position="247"/>
    </location>
</feature>
<feature type="region of interest" description="Disordered" evidence="1">
    <location>
        <begin position="1"/>
        <end position="26"/>
    </location>
</feature>
<feature type="compositionally biased region" description="Acidic residues" evidence="1">
    <location>
        <begin position="1"/>
        <end position="12"/>
    </location>
</feature>
<accession>A0A1B9HWV9</accession>
<dbReference type="AlphaFoldDB" id="A0A1B9HWV9"/>
<evidence type="ECO:0000313" key="4">
    <source>
        <dbReference type="Proteomes" id="UP000094020"/>
    </source>
</evidence>
<dbReference type="Proteomes" id="UP000094020">
    <property type="component" value="Chromosome 2"/>
</dbReference>
<feature type="compositionally biased region" description="Polar residues" evidence="1">
    <location>
        <begin position="206"/>
        <end position="228"/>
    </location>
</feature>
<sequence>MSDQGLTDEEDNTLLNSPWQGKRDQHGRTNLFKYQSTNDGRSFVLAITNLESIHVHTPKPEDIPAVPWEVDHPFLLSTQDLIRDSFPDEPLEQIQGLVEKISTMFEERWDEVQLLIEQENGVKVAYMRIDDFAWRFILSQLASSQSIPFLIRHLLHPAITIISNDRSIPIPLSTSTSKSIYESTSRLISDPEIMRAIRRSTFKPLPSTNTSSQGELKSSSQFPSSIDGSPTPRKPPRTRIEQNRKDVTPSSSMPPSSPPKILSSSVPPEEEDEHQSSPPPFSNDRPSSSSGKGFIPTSSSVVKSSSPSIGSAMDFKPPTQSQNKSKKEREKEEEEAIEKRMKDMKRKMEKGGGGKLGKRRLAR</sequence>
<keyword evidence="4" id="KW-1185">Reference proteome</keyword>
<proteinExistence type="predicted"/>
<organism evidence="2">
    <name type="scientific">Kwoniella pini CBS 10737</name>
    <dbReference type="NCBI Taxonomy" id="1296096"/>
    <lineage>
        <taxon>Eukaryota</taxon>
        <taxon>Fungi</taxon>
        <taxon>Dikarya</taxon>
        <taxon>Basidiomycota</taxon>
        <taxon>Agaricomycotina</taxon>
        <taxon>Tremellomycetes</taxon>
        <taxon>Tremellales</taxon>
        <taxon>Cryptococcaceae</taxon>
        <taxon>Kwoniella</taxon>
    </lineage>
</organism>
<feature type="compositionally biased region" description="Low complexity" evidence="1">
    <location>
        <begin position="249"/>
        <end position="267"/>
    </location>
</feature>
<dbReference type="STRING" id="1296096.A0A1B9HWV9"/>
<evidence type="ECO:0000313" key="2">
    <source>
        <dbReference type="EMBL" id="OCF47754.1"/>
    </source>
</evidence>
<dbReference type="EMBL" id="KV700116">
    <property type="protein sequence ID" value="OCF47754.1"/>
    <property type="molecule type" value="Genomic_DNA"/>
</dbReference>